<dbReference type="InterPro" id="IPR016152">
    <property type="entry name" value="PTrfase/Anion_transptr"/>
</dbReference>
<dbReference type="PROSITE" id="PS51094">
    <property type="entry name" value="PTS_EIIA_TYPE_2"/>
    <property type="match status" value="1"/>
</dbReference>
<dbReference type="InterPro" id="IPR051541">
    <property type="entry name" value="PTS_SugarTrans_NitroReg"/>
</dbReference>
<organism evidence="2 3">
    <name type="scientific">Tardibacter chloracetimidivorans</name>
    <dbReference type="NCBI Taxonomy" id="1921510"/>
    <lineage>
        <taxon>Bacteria</taxon>
        <taxon>Pseudomonadati</taxon>
        <taxon>Pseudomonadota</taxon>
        <taxon>Alphaproteobacteria</taxon>
        <taxon>Sphingomonadales</taxon>
        <taxon>Sphingomonadaceae</taxon>
        <taxon>Tardibacter</taxon>
    </lineage>
</organism>
<dbReference type="RefSeq" id="WP_072597859.1">
    <property type="nucleotide sequence ID" value="NZ_CP018221.1"/>
</dbReference>
<dbReference type="InterPro" id="IPR002178">
    <property type="entry name" value="PTS_EIIA_type-2_dom"/>
</dbReference>
<dbReference type="PANTHER" id="PTHR47738">
    <property type="entry name" value="PTS SYSTEM FRUCTOSE-LIKE EIIA COMPONENT-RELATED"/>
    <property type="match status" value="1"/>
</dbReference>
<feature type="domain" description="PTS EIIA type-2" evidence="1">
    <location>
        <begin position="7"/>
        <end position="150"/>
    </location>
</feature>
<dbReference type="SUPFAM" id="SSF55804">
    <property type="entry name" value="Phoshotransferase/anion transport protein"/>
    <property type="match status" value="1"/>
</dbReference>
<dbReference type="STRING" id="1921510.BSL82_12785"/>
<dbReference type="KEGG" id="sphj:BSL82_12785"/>
<dbReference type="AlphaFoldDB" id="A0A1L3ZWR8"/>
<evidence type="ECO:0000313" key="3">
    <source>
        <dbReference type="Proteomes" id="UP000182063"/>
    </source>
</evidence>
<dbReference type="Gene3D" id="3.40.930.10">
    <property type="entry name" value="Mannitol-specific EII, Chain A"/>
    <property type="match status" value="1"/>
</dbReference>
<accession>A0A1L3ZWR8</accession>
<dbReference type="PANTHER" id="PTHR47738:SF1">
    <property type="entry name" value="NITROGEN REGULATORY PROTEIN"/>
    <property type="match status" value="1"/>
</dbReference>
<proteinExistence type="predicted"/>
<protein>
    <submittedName>
        <fullName evidence="2">PTS lactose transporter subunit IIC</fullName>
    </submittedName>
</protein>
<dbReference type="CDD" id="cd00211">
    <property type="entry name" value="PTS_IIA_fru"/>
    <property type="match status" value="1"/>
</dbReference>
<evidence type="ECO:0000313" key="2">
    <source>
        <dbReference type="EMBL" id="API60073.1"/>
    </source>
</evidence>
<evidence type="ECO:0000259" key="1">
    <source>
        <dbReference type="PROSITE" id="PS51094"/>
    </source>
</evidence>
<dbReference type="Proteomes" id="UP000182063">
    <property type="component" value="Chromosome"/>
</dbReference>
<keyword evidence="3" id="KW-1185">Reference proteome</keyword>
<dbReference type="EMBL" id="CP018221">
    <property type="protein sequence ID" value="API60073.1"/>
    <property type="molecule type" value="Genomic_DNA"/>
</dbReference>
<dbReference type="GO" id="GO:0030295">
    <property type="term" value="F:protein kinase activator activity"/>
    <property type="evidence" value="ECO:0007669"/>
    <property type="project" value="TreeGrafter"/>
</dbReference>
<sequence length="156" mass="16722">MTTLLHDLLGPQSIATDLMSRNKKQLFRDLAERFAPIAGCNAETIVEVLAERERLGSTGFGGGVAIPHGKLEALDSVRAFLAVLPAPVDYGAIDDMPVDIVVLLLSPRDAGTDHLKALARVSRALRDREFLAKLRGAGSPDAIYALISTYQARDAA</sequence>
<dbReference type="OrthoDB" id="95460at2"/>
<reference evidence="3" key="1">
    <citation type="submission" date="2016-11" db="EMBL/GenBank/DDBJ databases">
        <title>Complete Genome Sequence of alachlor-degrading Sphingomonas sp. strain JJ-A5.</title>
        <authorList>
            <person name="Lee H."/>
            <person name="Ka J.-O."/>
        </authorList>
    </citation>
    <scope>NUCLEOTIDE SEQUENCE [LARGE SCALE GENOMIC DNA]</scope>
    <source>
        <strain evidence="3">JJ-A5</strain>
    </source>
</reference>
<gene>
    <name evidence="2" type="ORF">BSL82_12785</name>
</gene>
<name>A0A1L3ZWR8_9SPHN</name>
<dbReference type="Pfam" id="PF00359">
    <property type="entry name" value="PTS_EIIA_2"/>
    <property type="match status" value="1"/>
</dbReference>
<dbReference type="PROSITE" id="PS00372">
    <property type="entry name" value="PTS_EIIA_TYPE_2_HIS"/>
    <property type="match status" value="1"/>
</dbReference>